<dbReference type="SUPFAM" id="SSF48452">
    <property type="entry name" value="TPR-like"/>
    <property type="match status" value="1"/>
</dbReference>
<dbReference type="PRINTS" id="PR00364">
    <property type="entry name" value="DISEASERSIST"/>
</dbReference>
<proteinExistence type="inferred from homology"/>
<keyword evidence="3 5" id="KW-0238">DNA-binding</keyword>
<dbReference type="SMART" id="SM00862">
    <property type="entry name" value="Trans_reg_C"/>
    <property type="match status" value="1"/>
</dbReference>
<dbReference type="InterPro" id="IPR051677">
    <property type="entry name" value="AfsR-DnrI-RedD_regulator"/>
</dbReference>
<evidence type="ECO:0000256" key="3">
    <source>
        <dbReference type="ARBA" id="ARBA00023125"/>
    </source>
</evidence>
<sequence length="583" mass="62508">MLGPLALAHGPDSVVLPPSRVASMLAALLLRPNEIVPVPSLQEAIWGDDQPAAAKSALQTCAMRLRQLFVRHAIIASAIETVPGGYRFSATEETLDLVRFREMASAAQAEPQSDRQLVLLEGALALWRGPLLANVPSVSLHRDAVPRLNEERLRVLERLCELKIQLGLAPSALVQLWEETRAYPGNERLAELLIEALYRTGRQPEALAEHRRVKRFLAEELGVDLGPRLRRLELSILNGEERGDLDKSAGADAAPADRGPRVDSPQGFVGRAGIVDSVSAYLRDGAGVVVLTGLPGVGKTALARRVAGGMDDVFPAGQLLVSMRGADATPLDAARLADRLARWPRGATTQRGLLILDDVDDVPQVLAGAHLWAPGDAVLLTSQFSLAGVVARFGGRIERVGGLSPAESVALLAALIGGERADAEPAAVAALAELCGHLPLALRVAAARLMTRATGVAEFVAWVRENPISRLTLPGDPDMALHGRLETAVNRLPPPLADAVLRLHELDRLDPRTVAERLAITPDAAEAILDQLADASLLDAYAGQYRMRDLLRLYSRGALDGRRPTGVTTTLRPPERSSDEERV</sequence>
<dbReference type="RefSeq" id="WP_253763347.1">
    <property type="nucleotide sequence ID" value="NZ_JAMZDZ010000001.1"/>
</dbReference>
<dbReference type="Proteomes" id="UP001595816">
    <property type="component" value="Unassembled WGS sequence"/>
</dbReference>
<evidence type="ECO:0000256" key="5">
    <source>
        <dbReference type="PROSITE-ProRule" id="PRU01091"/>
    </source>
</evidence>
<dbReference type="InterPro" id="IPR036388">
    <property type="entry name" value="WH-like_DNA-bd_sf"/>
</dbReference>
<dbReference type="InterPro" id="IPR027417">
    <property type="entry name" value="P-loop_NTPase"/>
</dbReference>
<comment type="similarity">
    <text evidence="1">Belongs to the AfsR/DnrI/RedD regulatory family.</text>
</comment>
<feature type="compositionally biased region" description="Basic and acidic residues" evidence="6">
    <location>
        <begin position="573"/>
        <end position="583"/>
    </location>
</feature>
<evidence type="ECO:0000256" key="6">
    <source>
        <dbReference type="SAM" id="MobiDB-lite"/>
    </source>
</evidence>
<dbReference type="CDD" id="cd15831">
    <property type="entry name" value="BTAD"/>
    <property type="match status" value="1"/>
</dbReference>
<dbReference type="SMART" id="SM01043">
    <property type="entry name" value="BTAD"/>
    <property type="match status" value="1"/>
</dbReference>
<evidence type="ECO:0000313" key="9">
    <source>
        <dbReference type="Proteomes" id="UP001595816"/>
    </source>
</evidence>
<protein>
    <submittedName>
        <fullName evidence="8">BTAD domain-containing putative transcriptional regulator</fullName>
    </submittedName>
</protein>
<dbReference type="Gene3D" id="3.40.50.300">
    <property type="entry name" value="P-loop containing nucleotide triphosphate hydrolases"/>
    <property type="match status" value="1"/>
</dbReference>
<reference evidence="9" key="1">
    <citation type="journal article" date="2019" name="Int. J. Syst. Evol. Microbiol.">
        <title>The Global Catalogue of Microorganisms (GCM) 10K type strain sequencing project: providing services to taxonomists for standard genome sequencing and annotation.</title>
        <authorList>
            <consortium name="The Broad Institute Genomics Platform"/>
            <consortium name="The Broad Institute Genome Sequencing Center for Infectious Disease"/>
            <person name="Wu L."/>
            <person name="Ma J."/>
        </authorList>
    </citation>
    <scope>NUCLEOTIDE SEQUENCE [LARGE SCALE GENOMIC DNA]</scope>
    <source>
        <strain evidence="9">CGMCC 4.7289</strain>
    </source>
</reference>
<dbReference type="SMART" id="SM00382">
    <property type="entry name" value="AAA"/>
    <property type="match status" value="1"/>
</dbReference>
<keyword evidence="2" id="KW-0805">Transcription regulation</keyword>
<dbReference type="InterPro" id="IPR016032">
    <property type="entry name" value="Sig_transdc_resp-reg_C-effctor"/>
</dbReference>
<dbReference type="Gene3D" id="1.10.10.10">
    <property type="entry name" value="Winged helix-like DNA-binding domain superfamily/Winged helix DNA-binding domain"/>
    <property type="match status" value="1"/>
</dbReference>
<evidence type="ECO:0000256" key="2">
    <source>
        <dbReference type="ARBA" id="ARBA00023015"/>
    </source>
</evidence>
<comment type="caution">
    <text evidence="8">The sequence shown here is derived from an EMBL/GenBank/DDBJ whole genome shotgun (WGS) entry which is preliminary data.</text>
</comment>
<dbReference type="Gene3D" id="1.25.40.10">
    <property type="entry name" value="Tetratricopeptide repeat domain"/>
    <property type="match status" value="1"/>
</dbReference>
<keyword evidence="9" id="KW-1185">Reference proteome</keyword>
<dbReference type="InterPro" id="IPR005158">
    <property type="entry name" value="BTAD"/>
</dbReference>
<evidence type="ECO:0000256" key="4">
    <source>
        <dbReference type="ARBA" id="ARBA00023163"/>
    </source>
</evidence>
<dbReference type="InterPro" id="IPR003593">
    <property type="entry name" value="AAA+_ATPase"/>
</dbReference>
<dbReference type="PANTHER" id="PTHR35807">
    <property type="entry name" value="TRANSCRIPTIONAL REGULATOR REDD-RELATED"/>
    <property type="match status" value="1"/>
</dbReference>
<feature type="DNA-binding region" description="OmpR/PhoB-type" evidence="5">
    <location>
        <begin position="1"/>
        <end position="90"/>
    </location>
</feature>
<dbReference type="InterPro" id="IPR001867">
    <property type="entry name" value="OmpR/PhoB-type_DNA-bd"/>
</dbReference>
<name>A0ABV8LLE0_9ACTN</name>
<dbReference type="PROSITE" id="PS51755">
    <property type="entry name" value="OMPR_PHOB"/>
    <property type="match status" value="1"/>
</dbReference>
<feature type="region of interest" description="Disordered" evidence="6">
    <location>
        <begin position="245"/>
        <end position="265"/>
    </location>
</feature>
<dbReference type="SUPFAM" id="SSF52540">
    <property type="entry name" value="P-loop containing nucleoside triphosphate hydrolases"/>
    <property type="match status" value="1"/>
</dbReference>
<feature type="region of interest" description="Disordered" evidence="6">
    <location>
        <begin position="562"/>
        <end position="583"/>
    </location>
</feature>
<evidence type="ECO:0000313" key="8">
    <source>
        <dbReference type="EMBL" id="MFC4131792.1"/>
    </source>
</evidence>
<dbReference type="EMBL" id="JBHSAY010000008">
    <property type="protein sequence ID" value="MFC4131792.1"/>
    <property type="molecule type" value="Genomic_DNA"/>
</dbReference>
<evidence type="ECO:0000256" key="1">
    <source>
        <dbReference type="ARBA" id="ARBA00005820"/>
    </source>
</evidence>
<gene>
    <name evidence="8" type="ORF">ACFOZ4_14380</name>
</gene>
<dbReference type="Pfam" id="PF03704">
    <property type="entry name" value="BTAD"/>
    <property type="match status" value="1"/>
</dbReference>
<accession>A0ABV8LLE0</accession>
<dbReference type="SUPFAM" id="SSF46894">
    <property type="entry name" value="C-terminal effector domain of the bipartite response regulators"/>
    <property type="match status" value="1"/>
</dbReference>
<keyword evidence="4" id="KW-0804">Transcription</keyword>
<dbReference type="PANTHER" id="PTHR35807:SF1">
    <property type="entry name" value="TRANSCRIPTIONAL REGULATOR REDD"/>
    <property type="match status" value="1"/>
</dbReference>
<feature type="domain" description="OmpR/PhoB-type" evidence="7">
    <location>
        <begin position="1"/>
        <end position="90"/>
    </location>
</feature>
<organism evidence="8 9">
    <name type="scientific">Hamadaea flava</name>
    <dbReference type="NCBI Taxonomy" id="1742688"/>
    <lineage>
        <taxon>Bacteria</taxon>
        <taxon>Bacillati</taxon>
        <taxon>Actinomycetota</taxon>
        <taxon>Actinomycetes</taxon>
        <taxon>Micromonosporales</taxon>
        <taxon>Micromonosporaceae</taxon>
        <taxon>Hamadaea</taxon>
    </lineage>
</organism>
<evidence type="ECO:0000259" key="7">
    <source>
        <dbReference type="PROSITE" id="PS51755"/>
    </source>
</evidence>
<dbReference type="InterPro" id="IPR011990">
    <property type="entry name" value="TPR-like_helical_dom_sf"/>
</dbReference>